<accession>A0A1G5S4Z8</accession>
<comment type="subunit">
    <text evidence="8">Homodimer. Interacts with FtsZ.</text>
</comment>
<keyword evidence="6" id="KW-0131">Cell cycle</keyword>
<evidence type="ECO:0000256" key="5">
    <source>
        <dbReference type="ARBA" id="ARBA00023210"/>
    </source>
</evidence>
<evidence type="ECO:0000256" key="7">
    <source>
        <dbReference type="ARBA" id="ARBA00024910"/>
    </source>
</evidence>
<dbReference type="GO" id="GO:0000921">
    <property type="term" value="P:septin ring assembly"/>
    <property type="evidence" value="ECO:0007669"/>
    <property type="project" value="TreeGrafter"/>
</dbReference>
<reference evidence="11 12" key="1">
    <citation type="submission" date="2016-10" db="EMBL/GenBank/DDBJ databases">
        <authorList>
            <person name="de Groot N.N."/>
        </authorList>
    </citation>
    <scope>NUCLEOTIDE SEQUENCE [LARGE SCALE GENOMIC DNA]</scope>
    <source>
        <strain evidence="11 12">DSM 10317</strain>
    </source>
</reference>
<dbReference type="SUPFAM" id="SSF102829">
    <property type="entry name" value="Cell division protein ZapA-like"/>
    <property type="match status" value="1"/>
</dbReference>
<organism evidence="11 12">
    <name type="scientific">Pseudobutyrivibrio xylanivorans</name>
    <dbReference type="NCBI Taxonomy" id="185007"/>
    <lineage>
        <taxon>Bacteria</taxon>
        <taxon>Bacillati</taxon>
        <taxon>Bacillota</taxon>
        <taxon>Clostridia</taxon>
        <taxon>Lachnospirales</taxon>
        <taxon>Lachnospiraceae</taxon>
        <taxon>Pseudobutyrivibrio</taxon>
    </lineage>
</organism>
<sequence length="141" mass="16009">MVSEKSAKVLIGGKVYTLSGYEEEEYLQRVANYINSKLDEFNSIDGYKRISADLKATLLELNIADDYFKAKTQVESLESDLDIRDKEIYNLKHDLISAQLKTETLEETIAKLEKENKELLLQKTKLEASLEDALLGSLSDN</sequence>
<dbReference type="InterPro" id="IPR036192">
    <property type="entry name" value="Cell_div_ZapA-like_sf"/>
</dbReference>
<dbReference type="PANTHER" id="PTHR34981">
    <property type="entry name" value="CELL DIVISION PROTEIN ZAPA"/>
    <property type="match status" value="1"/>
</dbReference>
<evidence type="ECO:0000256" key="6">
    <source>
        <dbReference type="ARBA" id="ARBA00023306"/>
    </source>
</evidence>
<dbReference type="GO" id="GO:0030428">
    <property type="term" value="C:cell septum"/>
    <property type="evidence" value="ECO:0007669"/>
    <property type="project" value="TreeGrafter"/>
</dbReference>
<keyword evidence="10" id="KW-0175">Coiled coil</keyword>
<dbReference type="Proteomes" id="UP000199428">
    <property type="component" value="Unassembled WGS sequence"/>
</dbReference>
<evidence type="ECO:0000256" key="4">
    <source>
        <dbReference type="ARBA" id="ARBA00022618"/>
    </source>
</evidence>
<evidence type="ECO:0000256" key="8">
    <source>
        <dbReference type="ARBA" id="ARBA00026068"/>
    </source>
</evidence>
<dbReference type="GO" id="GO:0032153">
    <property type="term" value="C:cell division site"/>
    <property type="evidence" value="ECO:0007669"/>
    <property type="project" value="TreeGrafter"/>
</dbReference>
<evidence type="ECO:0000256" key="9">
    <source>
        <dbReference type="ARBA" id="ARBA00033158"/>
    </source>
</evidence>
<dbReference type="EMBL" id="FMWK01000021">
    <property type="protein sequence ID" value="SCZ81444.1"/>
    <property type="molecule type" value="Genomic_DNA"/>
</dbReference>
<name>A0A1G5S4Z8_PSEXY</name>
<keyword evidence="5" id="KW-0717">Septation</keyword>
<evidence type="ECO:0000256" key="3">
    <source>
        <dbReference type="ARBA" id="ARBA00022490"/>
    </source>
</evidence>
<dbReference type="Pfam" id="PF05164">
    <property type="entry name" value="ZapA"/>
    <property type="match status" value="1"/>
</dbReference>
<dbReference type="GO" id="GO:0000917">
    <property type="term" value="P:division septum assembly"/>
    <property type="evidence" value="ECO:0007669"/>
    <property type="project" value="UniProtKB-KW"/>
</dbReference>
<dbReference type="Gene3D" id="6.10.250.790">
    <property type="match status" value="1"/>
</dbReference>
<dbReference type="RefSeq" id="WP_028247110.1">
    <property type="nucleotide sequence ID" value="NZ_FMWK01000021.1"/>
</dbReference>
<evidence type="ECO:0000256" key="10">
    <source>
        <dbReference type="SAM" id="Coils"/>
    </source>
</evidence>
<dbReference type="GO" id="GO:0005829">
    <property type="term" value="C:cytosol"/>
    <property type="evidence" value="ECO:0007669"/>
    <property type="project" value="TreeGrafter"/>
</dbReference>
<dbReference type="GO" id="GO:0043093">
    <property type="term" value="P:FtsZ-dependent cytokinesis"/>
    <property type="evidence" value="ECO:0007669"/>
    <property type="project" value="TreeGrafter"/>
</dbReference>
<evidence type="ECO:0000256" key="2">
    <source>
        <dbReference type="ARBA" id="ARBA00015195"/>
    </source>
</evidence>
<dbReference type="AlphaFoldDB" id="A0A1G5S4Z8"/>
<proteinExistence type="predicted"/>
<protein>
    <recommendedName>
        <fullName evidence="2">Cell division protein ZapA</fullName>
    </recommendedName>
    <alternativeName>
        <fullName evidence="9">Z ring-associated protein ZapA</fullName>
    </alternativeName>
</protein>
<evidence type="ECO:0000313" key="12">
    <source>
        <dbReference type="Proteomes" id="UP000199428"/>
    </source>
</evidence>
<comment type="function">
    <text evidence="7">Activator of cell division through the inhibition of FtsZ GTPase activity, therefore promoting FtsZ assembly into bundles of protofilaments necessary for the formation of the division Z ring. It is recruited early at mid-cell but it is not essential for cell division.</text>
</comment>
<feature type="coiled-coil region" evidence="10">
    <location>
        <begin position="95"/>
        <end position="129"/>
    </location>
</feature>
<dbReference type="InterPro" id="IPR007838">
    <property type="entry name" value="Cell_div_ZapA-like"/>
</dbReference>
<comment type="subcellular location">
    <subcellularLocation>
        <location evidence="1">Cytoplasm</location>
    </subcellularLocation>
</comment>
<keyword evidence="3" id="KW-0963">Cytoplasm</keyword>
<keyword evidence="4 11" id="KW-0132">Cell division</keyword>
<dbReference type="PANTHER" id="PTHR34981:SF1">
    <property type="entry name" value="CELL DIVISION PROTEIN ZAPA"/>
    <property type="match status" value="1"/>
</dbReference>
<dbReference type="InterPro" id="IPR053712">
    <property type="entry name" value="Bac_CellDiv_Activator"/>
</dbReference>
<evidence type="ECO:0000313" key="11">
    <source>
        <dbReference type="EMBL" id="SCZ81444.1"/>
    </source>
</evidence>
<evidence type="ECO:0000256" key="1">
    <source>
        <dbReference type="ARBA" id="ARBA00004496"/>
    </source>
</evidence>
<gene>
    <name evidence="11" type="ORF">SAMN02910350_02822</name>
</gene>